<dbReference type="EMBL" id="FONG01000017">
    <property type="protein sequence ID" value="SFF52661.1"/>
    <property type="molecule type" value="Genomic_DNA"/>
</dbReference>
<name>A0A1I2JIZ8_9ACTN</name>
<evidence type="ECO:0000313" key="1">
    <source>
        <dbReference type="EMBL" id="SFF52661.1"/>
    </source>
</evidence>
<gene>
    <name evidence="1" type="ORF">SAMN05216251_117147</name>
</gene>
<reference evidence="1 2" key="1">
    <citation type="submission" date="2016-10" db="EMBL/GenBank/DDBJ databases">
        <authorList>
            <person name="de Groot N.N."/>
        </authorList>
    </citation>
    <scope>NUCLEOTIDE SEQUENCE [LARGE SCALE GENOMIC DNA]</scope>
    <source>
        <strain evidence="1 2">CGMCC 4.3510</strain>
    </source>
</reference>
<dbReference type="Proteomes" id="UP000199323">
    <property type="component" value="Unassembled WGS sequence"/>
</dbReference>
<sequence length="134" mass="14721">MFYYVVRLREDVIALVSETMELVPEDLVDAVAASPDRAWLDTPEADAASTWYNAGYLSTGYLRVAPSIRFWRTVVGGADTVTVAWEHEPDPEGLIEFVGPSAGQVAMPTNEFLAAVTELDRALLAAMDQRISEL</sequence>
<proteinExistence type="predicted"/>
<keyword evidence="2" id="KW-1185">Reference proteome</keyword>
<evidence type="ECO:0000313" key="2">
    <source>
        <dbReference type="Proteomes" id="UP000199323"/>
    </source>
</evidence>
<dbReference type="Pfam" id="PF19446">
    <property type="entry name" value="DUF5984"/>
    <property type="match status" value="1"/>
</dbReference>
<accession>A0A1I2JIZ8</accession>
<dbReference type="AlphaFoldDB" id="A0A1I2JIZ8"/>
<organism evidence="1 2">
    <name type="scientific">Actinacidiphila alni</name>
    <dbReference type="NCBI Taxonomy" id="380248"/>
    <lineage>
        <taxon>Bacteria</taxon>
        <taxon>Bacillati</taxon>
        <taxon>Actinomycetota</taxon>
        <taxon>Actinomycetes</taxon>
        <taxon>Kitasatosporales</taxon>
        <taxon>Streptomycetaceae</taxon>
        <taxon>Actinacidiphila</taxon>
    </lineage>
</organism>
<protein>
    <submittedName>
        <fullName evidence="1">Uncharacterized protein</fullName>
    </submittedName>
</protein>
<dbReference type="InterPro" id="IPR046026">
    <property type="entry name" value="DUF5984"/>
</dbReference>